<proteinExistence type="predicted"/>
<accession>A0A835HD20</accession>
<dbReference type="GO" id="GO:0003743">
    <property type="term" value="F:translation initiation factor activity"/>
    <property type="evidence" value="ECO:0007669"/>
    <property type="project" value="InterPro"/>
</dbReference>
<dbReference type="GO" id="GO:0005850">
    <property type="term" value="C:eukaryotic translation initiation factor 2 complex"/>
    <property type="evidence" value="ECO:0007669"/>
    <property type="project" value="TreeGrafter"/>
</dbReference>
<dbReference type="GO" id="GO:0033290">
    <property type="term" value="C:eukaryotic 48S preinitiation complex"/>
    <property type="evidence" value="ECO:0007669"/>
    <property type="project" value="TreeGrafter"/>
</dbReference>
<evidence type="ECO:0000256" key="1">
    <source>
        <dbReference type="ARBA" id="ARBA00022917"/>
    </source>
</evidence>
<dbReference type="PANTHER" id="PTHR10602:SF0">
    <property type="entry name" value="EUKARYOTIC TRANSLATION INITIATION FACTOR 2 SUBUNIT 1"/>
    <property type="match status" value="1"/>
</dbReference>
<dbReference type="GO" id="GO:0043022">
    <property type="term" value="F:ribosome binding"/>
    <property type="evidence" value="ECO:0007669"/>
    <property type="project" value="TreeGrafter"/>
</dbReference>
<evidence type="ECO:0000313" key="2">
    <source>
        <dbReference type="EMBL" id="KAF9594643.1"/>
    </source>
</evidence>
<dbReference type="Pfam" id="PF07541">
    <property type="entry name" value="EIF_2_alpha"/>
    <property type="match status" value="1"/>
</dbReference>
<dbReference type="OrthoDB" id="1685042at2759"/>
<gene>
    <name evidence="2" type="ORF">IFM89_034265</name>
</gene>
<organism evidence="2 3">
    <name type="scientific">Coptis chinensis</name>
    <dbReference type="NCBI Taxonomy" id="261450"/>
    <lineage>
        <taxon>Eukaryota</taxon>
        <taxon>Viridiplantae</taxon>
        <taxon>Streptophyta</taxon>
        <taxon>Embryophyta</taxon>
        <taxon>Tracheophyta</taxon>
        <taxon>Spermatophyta</taxon>
        <taxon>Magnoliopsida</taxon>
        <taxon>Ranunculales</taxon>
        <taxon>Ranunculaceae</taxon>
        <taxon>Coptidoideae</taxon>
        <taxon>Coptis</taxon>
    </lineage>
</organism>
<comment type="caution">
    <text evidence="2">The sequence shown here is derived from an EMBL/GenBank/DDBJ whole genome shotgun (WGS) entry which is preliminary data.</text>
</comment>
<name>A0A835HD20_9MAGN</name>
<dbReference type="GO" id="GO:0003723">
    <property type="term" value="F:RNA binding"/>
    <property type="evidence" value="ECO:0007669"/>
    <property type="project" value="InterPro"/>
</dbReference>
<dbReference type="InterPro" id="IPR011488">
    <property type="entry name" value="TIF_2_asu"/>
</dbReference>
<dbReference type="Gene3D" id="3.30.70.1130">
    <property type="entry name" value="EIF_2_alpha"/>
    <property type="match status" value="1"/>
</dbReference>
<dbReference type="InterPro" id="IPR024055">
    <property type="entry name" value="TIF2_asu_C"/>
</dbReference>
<keyword evidence="1" id="KW-0648">Protein biosynthesis</keyword>
<dbReference type="EMBL" id="JADFTS010000008">
    <property type="protein sequence ID" value="KAF9594643.1"/>
    <property type="molecule type" value="Genomic_DNA"/>
</dbReference>
<dbReference type="Proteomes" id="UP000631114">
    <property type="component" value="Unassembled WGS sequence"/>
</dbReference>
<keyword evidence="3" id="KW-1185">Reference proteome</keyword>
<evidence type="ECO:0000313" key="3">
    <source>
        <dbReference type="Proteomes" id="UP000631114"/>
    </source>
</evidence>
<reference evidence="2 3" key="1">
    <citation type="submission" date="2020-10" db="EMBL/GenBank/DDBJ databases">
        <title>The Coptis chinensis genome and diversification of protoberbering-type alkaloids.</title>
        <authorList>
            <person name="Wang B."/>
            <person name="Shu S."/>
            <person name="Song C."/>
            <person name="Liu Y."/>
        </authorList>
    </citation>
    <scope>NUCLEOTIDE SEQUENCE [LARGE SCALE GENOMIC DNA]</scope>
    <source>
        <strain evidence="2">HL-2020</strain>
        <tissue evidence="2">Leaf</tissue>
    </source>
</reference>
<sequence length="110" mass="12446">MLTIQVTKLVPAVSDEIKDALLIYIRRLMTLQPLKVQADIEMKCFQMDGVLHIKAAMRKAEAAGNEDCPVKMKFVAPPLYALTTQTLDKDVAKSNISKWKCYERMGRIFG</sequence>
<dbReference type="AlphaFoldDB" id="A0A835HD20"/>
<dbReference type="PANTHER" id="PTHR10602">
    <property type="entry name" value="EUKARYOTIC TRANSLATION INITIATION FACTOR 2 SUBUNIT 1"/>
    <property type="match status" value="1"/>
</dbReference>
<protein>
    <submittedName>
        <fullName evidence="2">Uncharacterized protein</fullName>
    </submittedName>
</protein>
<dbReference type="SUPFAM" id="SSF110993">
    <property type="entry name" value="eIF-2-alpha, C-terminal domain"/>
    <property type="match status" value="1"/>
</dbReference>